<dbReference type="PROSITE" id="PS51257">
    <property type="entry name" value="PROKAR_LIPOPROTEIN"/>
    <property type="match status" value="1"/>
</dbReference>
<feature type="signal peptide" evidence="2">
    <location>
        <begin position="1"/>
        <end position="24"/>
    </location>
</feature>
<keyword evidence="1" id="KW-0175">Coiled coil</keyword>
<protein>
    <submittedName>
        <fullName evidence="3">Uncharacterized protein</fullName>
    </submittedName>
</protein>
<name>C1E4M5_MICCC</name>
<dbReference type="GeneID" id="8242774"/>
<keyword evidence="2" id="KW-0732">Signal</keyword>
<dbReference type="eggNOG" id="ENOG502SAF2">
    <property type="taxonomic scope" value="Eukaryota"/>
</dbReference>
<evidence type="ECO:0000313" key="4">
    <source>
        <dbReference type="Proteomes" id="UP000002009"/>
    </source>
</evidence>
<sequence>MARAMHRSALLLTLVLSCVVAASAKVGKPPADLTDAEKTTLQAEPGSYSCYGKCDSKNAEKSPCGTDRIDTYLGTCNEFKGSYGKATQWGATCPKHVCKAECAKAGVNDAFHCFTLKTGDKFNLMFEDANAEVSAADMGLSLGCPGSHKMMKKYMAGKGHRDCEGGGPVYKKGEKTARPAADGFDKDKYQKKDASAACKATLERFVCKDIDKSKSKDKCEVNDNCKWADNKCVPKTAGSDAVLDDAYKNVRAGAKSKADKCAAIKVEGDCTAAADCEIVNDGETNSCDVKPDVARTAAGVDAVEGMMFDQLEHELHVCNAGNSKKDKTACEAIGKNKGCEWNADDNLCTTSMAHRTDMAAKVCPNFMSEYAGAQRGAADKLREKHKEQKAKAEKKRDAITDKITDKKKKNKVKILADLAIAGKKAKKIKSTVTADSADAACTEALAKAGLTTDNAHCEQDASSRRKLLASYTIVMIPDPSVDSAKVIASLESNGYTVTAQDEDPIAVLRTVDGVAAADIDALETEADSAADLGTGVADLDAETKTADAKVASDAGAMSAGVFAAVAALSVLALA</sequence>
<evidence type="ECO:0000256" key="1">
    <source>
        <dbReference type="SAM" id="Coils"/>
    </source>
</evidence>
<dbReference type="RefSeq" id="XP_002501887.1">
    <property type="nucleotide sequence ID" value="XM_002501841.1"/>
</dbReference>
<keyword evidence="4" id="KW-1185">Reference proteome</keyword>
<feature type="chain" id="PRO_5002906565" evidence="2">
    <location>
        <begin position="25"/>
        <end position="574"/>
    </location>
</feature>
<gene>
    <name evidence="3" type="ORF">MICPUN_58091</name>
</gene>
<dbReference type="InParanoid" id="C1E4M5"/>
<dbReference type="Proteomes" id="UP000002009">
    <property type="component" value="Chromosome 4"/>
</dbReference>
<dbReference type="AlphaFoldDB" id="C1E4M5"/>
<dbReference type="EMBL" id="CP001325">
    <property type="protein sequence ID" value="ACO63145.1"/>
    <property type="molecule type" value="Genomic_DNA"/>
</dbReference>
<reference evidence="3 4" key="1">
    <citation type="journal article" date="2009" name="Science">
        <title>Green evolution and dynamic adaptations revealed by genomes of the marine picoeukaryotes Micromonas.</title>
        <authorList>
            <person name="Worden A.Z."/>
            <person name="Lee J.H."/>
            <person name="Mock T."/>
            <person name="Rouze P."/>
            <person name="Simmons M.P."/>
            <person name="Aerts A.L."/>
            <person name="Allen A.E."/>
            <person name="Cuvelier M.L."/>
            <person name="Derelle E."/>
            <person name="Everett M.V."/>
            <person name="Foulon E."/>
            <person name="Grimwood J."/>
            <person name="Gundlach H."/>
            <person name="Henrissat B."/>
            <person name="Napoli C."/>
            <person name="McDonald S.M."/>
            <person name="Parker M.S."/>
            <person name="Rombauts S."/>
            <person name="Salamov A."/>
            <person name="Von Dassow P."/>
            <person name="Badger J.H."/>
            <person name="Coutinho P.M."/>
            <person name="Demir E."/>
            <person name="Dubchak I."/>
            <person name="Gentemann C."/>
            <person name="Eikrem W."/>
            <person name="Gready J.E."/>
            <person name="John U."/>
            <person name="Lanier W."/>
            <person name="Lindquist E.A."/>
            <person name="Lucas S."/>
            <person name="Mayer K.F."/>
            <person name="Moreau H."/>
            <person name="Not F."/>
            <person name="Otillar R."/>
            <person name="Panaud O."/>
            <person name="Pangilinan J."/>
            <person name="Paulsen I."/>
            <person name="Piegu B."/>
            <person name="Poliakov A."/>
            <person name="Robbens S."/>
            <person name="Schmutz J."/>
            <person name="Toulza E."/>
            <person name="Wyss T."/>
            <person name="Zelensky A."/>
            <person name="Zhou K."/>
            <person name="Armbrust E.V."/>
            <person name="Bhattacharya D."/>
            <person name="Goodenough U.W."/>
            <person name="Van de Peer Y."/>
            <person name="Grigoriev I.V."/>
        </authorList>
    </citation>
    <scope>NUCLEOTIDE SEQUENCE [LARGE SCALE GENOMIC DNA]</scope>
    <source>
        <strain evidence="4">RCC299 / NOUM17</strain>
    </source>
</reference>
<feature type="coiled-coil region" evidence="1">
    <location>
        <begin position="375"/>
        <end position="409"/>
    </location>
</feature>
<accession>C1E4M5</accession>
<proteinExistence type="predicted"/>
<dbReference type="KEGG" id="mis:MICPUN_58091"/>
<evidence type="ECO:0000313" key="3">
    <source>
        <dbReference type="EMBL" id="ACO63145.1"/>
    </source>
</evidence>
<evidence type="ECO:0000256" key="2">
    <source>
        <dbReference type="SAM" id="SignalP"/>
    </source>
</evidence>
<organism evidence="3 4">
    <name type="scientific">Micromonas commoda (strain RCC299 / NOUM17 / CCMP2709)</name>
    <name type="common">Picoplanktonic green alga</name>
    <dbReference type="NCBI Taxonomy" id="296587"/>
    <lineage>
        <taxon>Eukaryota</taxon>
        <taxon>Viridiplantae</taxon>
        <taxon>Chlorophyta</taxon>
        <taxon>Mamiellophyceae</taxon>
        <taxon>Mamiellales</taxon>
        <taxon>Mamiellaceae</taxon>
        <taxon>Micromonas</taxon>
    </lineage>
</organism>